<proteinExistence type="inferred from homology"/>
<dbReference type="InterPro" id="IPR006153">
    <property type="entry name" value="Cation/H_exchanger_TM"/>
</dbReference>
<feature type="domain" description="Cation/H+ exchanger transmembrane" evidence="11">
    <location>
        <begin position="14"/>
        <end position="407"/>
    </location>
</feature>
<organism evidence="12 13">
    <name type="scientific">Mucilaginibacter robiniae</name>
    <dbReference type="NCBI Taxonomy" id="2728022"/>
    <lineage>
        <taxon>Bacteria</taxon>
        <taxon>Pseudomonadati</taxon>
        <taxon>Bacteroidota</taxon>
        <taxon>Sphingobacteriia</taxon>
        <taxon>Sphingobacteriales</taxon>
        <taxon>Sphingobacteriaceae</taxon>
        <taxon>Mucilaginibacter</taxon>
    </lineage>
</organism>
<feature type="transmembrane region" description="Helical" evidence="10">
    <location>
        <begin position="235"/>
        <end position="255"/>
    </location>
</feature>
<evidence type="ECO:0000256" key="3">
    <source>
        <dbReference type="ARBA" id="ARBA00022475"/>
    </source>
</evidence>
<dbReference type="PANTHER" id="PTHR10110">
    <property type="entry name" value="SODIUM/HYDROGEN EXCHANGER"/>
    <property type="match status" value="1"/>
</dbReference>
<dbReference type="GO" id="GO:0015386">
    <property type="term" value="F:potassium:proton antiporter activity"/>
    <property type="evidence" value="ECO:0007669"/>
    <property type="project" value="TreeGrafter"/>
</dbReference>
<evidence type="ECO:0000256" key="7">
    <source>
        <dbReference type="ARBA" id="ARBA00023065"/>
    </source>
</evidence>
<evidence type="ECO:0000256" key="6">
    <source>
        <dbReference type="ARBA" id="ARBA00023053"/>
    </source>
</evidence>
<keyword evidence="13" id="KW-1185">Reference proteome</keyword>
<evidence type="ECO:0000256" key="2">
    <source>
        <dbReference type="ARBA" id="ARBA00022448"/>
    </source>
</evidence>
<feature type="transmembrane region" description="Helical" evidence="10">
    <location>
        <begin position="86"/>
        <end position="107"/>
    </location>
</feature>
<dbReference type="Gene3D" id="6.10.140.1330">
    <property type="match status" value="1"/>
</dbReference>
<dbReference type="Proteomes" id="UP000503278">
    <property type="component" value="Chromosome"/>
</dbReference>
<evidence type="ECO:0000256" key="5">
    <source>
        <dbReference type="ARBA" id="ARBA00022989"/>
    </source>
</evidence>
<feature type="transmembrane region" description="Helical" evidence="10">
    <location>
        <begin position="267"/>
        <end position="285"/>
    </location>
</feature>
<feature type="transmembrane region" description="Helical" evidence="10">
    <location>
        <begin position="55"/>
        <end position="74"/>
    </location>
</feature>
<evidence type="ECO:0000313" key="13">
    <source>
        <dbReference type="Proteomes" id="UP000503278"/>
    </source>
</evidence>
<feature type="transmembrane region" description="Helical" evidence="10">
    <location>
        <begin position="180"/>
        <end position="204"/>
    </location>
</feature>
<evidence type="ECO:0000256" key="1">
    <source>
        <dbReference type="ARBA" id="ARBA00004651"/>
    </source>
</evidence>
<feature type="transmembrane region" description="Helical" evidence="10">
    <location>
        <begin position="27"/>
        <end position="43"/>
    </location>
</feature>
<dbReference type="InterPro" id="IPR004705">
    <property type="entry name" value="Cation/H_exchanger_CPA1_bac"/>
</dbReference>
<keyword evidence="7 10" id="KW-0406">Ion transport</keyword>
<accession>A0A7L5E4G5</accession>
<evidence type="ECO:0000256" key="4">
    <source>
        <dbReference type="ARBA" id="ARBA00022692"/>
    </source>
</evidence>
<gene>
    <name evidence="12" type="ORF">HH214_21140</name>
</gene>
<keyword evidence="8 10" id="KW-0472">Membrane</keyword>
<feature type="transmembrane region" description="Helical" evidence="10">
    <location>
        <begin position="305"/>
        <end position="327"/>
    </location>
</feature>
<dbReference type="GO" id="GO:0098719">
    <property type="term" value="P:sodium ion import across plasma membrane"/>
    <property type="evidence" value="ECO:0007669"/>
    <property type="project" value="TreeGrafter"/>
</dbReference>
<keyword evidence="10" id="KW-0050">Antiport</keyword>
<protein>
    <submittedName>
        <fullName evidence="12">Na+/H+ antiporter</fullName>
    </submittedName>
</protein>
<dbReference type="GO" id="GO:0005886">
    <property type="term" value="C:plasma membrane"/>
    <property type="evidence" value="ECO:0007669"/>
    <property type="project" value="UniProtKB-SubCell"/>
</dbReference>
<reference evidence="12 13" key="1">
    <citation type="submission" date="2020-04" db="EMBL/GenBank/DDBJ databases">
        <title>Genome sequencing of novel species.</title>
        <authorList>
            <person name="Heo J."/>
            <person name="Kim S.-J."/>
            <person name="Kim J.-S."/>
            <person name="Hong S.-B."/>
            <person name="Kwon S.-W."/>
        </authorList>
    </citation>
    <scope>NUCLEOTIDE SEQUENCE [LARGE SCALE GENOMIC DNA]</scope>
    <source>
        <strain evidence="12 13">F39-2</strain>
    </source>
</reference>
<dbReference type="EMBL" id="CP051682">
    <property type="protein sequence ID" value="QJD98202.1"/>
    <property type="molecule type" value="Genomic_DNA"/>
</dbReference>
<comment type="subcellular location">
    <subcellularLocation>
        <location evidence="1 10">Cell membrane</location>
        <topology evidence="1 10">Multi-pass membrane protein</topology>
    </subcellularLocation>
</comment>
<evidence type="ECO:0000256" key="9">
    <source>
        <dbReference type="ARBA" id="ARBA00023201"/>
    </source>
</evidence>
<keyword evidence="9 10" id="KW-0739">Sodium transport</keyword>
<dbReference type="KEGG" id="mrob:HH214_21140"/>
<evidence type="ECO:0000313" key="12">
    <source>
        <dbReference type="EMBL" id="QJD98202.1"/>
    </source>
</evidence>
<dbReference type="GO" id="GO:0051453">
    <property type="term" value="P:regulation of intracellular pH"/>
    <property type="evidence" value="ECO:0007669"/>
    <property type="project" value="TreeGrafter"/>
</dbReference>
<feature type="transmembrane region" description="Helical" evidence="10">
    <location>
        <begin position="6"/>
        <end position="22"/>
    </location>
</feature>
<sequence length="536" mass="59432">MHDTFSFYLILLLIILFLVMLARKLKIAYPIVLVIGGLLLGFIPKLPKVSIDPEMIFLIFLPPLLYDAAGQASWKNIWKFRRIISSFAFGIVILTSCIIAFISNAIIPGFTLALGFLLGGIISPPDAVSATAILKQVRVPKDLISIIEGESLMNDASSLTVFKFALAAVASGTFVFHQALTSFCMVIVMGIIVGIVVALVFYAIHRWLPTTASMDTILSFIAPYLMYLVAEKLHFSGVLAVVSGGLFLSGNSHVILSHNSRLRGTSVWTTIGFVLNALVFMLIGMELPAIVKQLDHVSIADAIKYSLIISGVIILSRILFTLGASLFTKAISHVMKTANDNPGWRQPLVFGWAGMRGVVSLASALSIPLLINNGKPFPQRDLILFITFGVILITLVLQGLTLPWLVRSLDLQEPDDALSESEQEAIIRTQIASSTLGLLHDKYKQQVSENRLLQGLQLRLENDSKFLDEYKRSVHNDDHHTDAIIADFKHISTDILEQQRKILITISKKDEFDDDVIKKHLAQIDLEEEKLRRKFM</sequence>
<keyword evidence="3 10" id="KW-1003">Cell membrane</keyword>
<keyword evidence="5 10" id="KW-1133">Transmembrane helix</keyword>
<comment type="similarity">
    <text evidence="10">Belongs to the monovalent cation:proton antiporter 1 (CPA1) transporter (TC 2.A.36) family.</text>
</comment>
<comment type="function">
    <text evidence="10">Na(+)/H(+) antiporter that extrudes sodium in exchange for external protons.</text>
</comment>
<keyword evidence="4 10" id="KW-0812">Transmembrane</keyword>
<dbReference type="PANTHER" id="PTHR10110:SF86">
    <property type="entry name" value="SODIUM_HYDROGEN EXCHANGER 7"/>
    <property type="match status" value="1"/>
</dbReference>
<dbReference type="AlphaFoldDB" id="A0A7L5E4G5"/>
<keyword evidence="6 10" id="KW-0915">Sodium</keyword>
<dbReference type="Pfam" id="PF00999">
    <property type="entry name" value="Na_H_Exchanger"/>
    <property type="match status" value="1"/>
</dbReference>
<evidence type="ECO:0000259" key="11">
    <source>
        <dbReference type="Pfam" id="PF00999"/>
    </source>
</evidence>
<evidence type="ECO:0000256" key="8">
    <source>
        <dbReference type="ARBA" id="ARBA00023136"/>
    </source>
</evidence>
<keyword evidence="2 10" id="KW-0813">Transport</keyword>
<dbReference type="RefSeq" id="WP_169610944.1">
    <property type="nucleotide sequence ID" value="NZ_CP051682.1"/>
</dbReference>
<feature type="transmembrane region" description="Helical" evidence="10">
    <location>
        <begin position="348"/>
        <end position="371"/>
    </location>
</feature>
<evidence type="ECO:0000256" key="10">
    <source>
        <dbReference type="RuleBase" id="RU366002"/>
    </source>
</evidence>
<name>A0A7L5E4G5_9SPHI</name>
<dbReference type="NCBIfam" id="TIGR00831">
    <property type="entry name" value="a_cpa1"/>
    <property type="match status" value="1"/>
</dbReference>
<dbReference type="GO" id="GO:0015385">
    <property type="term" value="F:sodium:proton antiporter activity"/>
    <property type="evidence" value="ECO:0007669"/>
    <property type="project" value="InterPro"/>
</dbReference>
<feature type="transmembrane region" description="Helical" evidence="10">
    <location>
        <begin position="155"/>
        <end position="174"/>
    </location>
</feature>
<feature type="transmembrane region" description="Helical" evidence="10">
    <location>
        <begin position="383"/>
        <end position="406"/>
    </location>
</feature>
<dbReference type="InterPro" id="IPR018422">
    <property type="entry name" value="Cation/H_exchanger_CPA1"/>
</dbReference>